<dbReference type="Proteomes" id="UP000464524">
    <property type="component" value="Plasmid unnamed"/>
</dbReference>
<dbReference type="KEGG" id="pmes:FX988_04307"/>
<sequence length="1021" mass="109346">MSSSAFASQKDDAERFINGELEPLRAIDSGVLPNSLHSVPLELKAAPDFKSMAAHKTTREMALKRNGFIAQSPSVSTMLTTSCAIGCPQPNSAATFLDDMLRDYETYPYYYGVIKSPEMVAKDKSGNAFELASLYASVIDTNNLVFDWRYAFGRIQLTGEQVKEFVGVDNAMEAANLLNTSGYSVSGSVDTQGNLVIVQFNHVWLQVKETSSSSWVDVDPSFKGHTIPDVVDLNAQAGVDSTALLDQLSATGALDNPNGIMLPDISIAEEVSDNSQALVGDYLQANQNLTYDDVISTRSPYRAMYLGFGQPLPYTKVGTPSTSKTFASNHLHKIRVTMGGMNHTLELRNVIGKRLTVSYEGATSADRNTINANGGLLGLNYQSVNLVPKLKANGVTLATGSANSLGSYQELTVTFLNGNINDGAATHFVTVGGIHAIALDPQHISESYFDEQVTKLNSASNTYRNNAMDERYSGQLMHVLGLSYFKQLDNAINNVSTGSGAMIYHKISEALMSIDLTAERAPNGEYKMAVGSRGIDAPRNIYSIFSFKNSNPVDRAAVLFATGVAASGLEHAVFEKTLGWPSNSTMSILRFAALHEVPIYVIKSANLNTALAEIDLPANIETSMRNAVNSGRIVITPKEQLLIGEWNGIGYIVLDPVTGAAGYLINGGNAGGKQAFEPMDLPETNTTWFDDVVNIGDALVDGALYGEHSDRAWDDPLLSGLNDGAAFVSDFLFVGDVRNLGITSYSAIFDDGEWSDVALAGIGFIPLYDMGKAGYKVADRYFDTVGLTSVKSGLDQVSLSSDQLLANLSKNGTVESFGLQTLDGGWKSGVTQASRNGMGYTNITLQDGDAYVRSLGLDPGNLSNANKGLIGEKASQMYARSQNLEPIFVTGNPSANGIDNIYRDSSGNFIIDESKFVSGRGNAGLSGLSSTADGRQLTKRYLFGQNNDGGALSRTSGLSASQQQEIRNAFDSGKVKTRYTVVKDRHAGAGVTQGLTKHPDLGVGGTSQIGEIVIIELPLKN</sequence>
<reference evidence="1 2" key="1">
    <citation type="submission" date="2019-12" db="EMBL/GenBank/DDBJ databases">
        <title>Genome sequencing and assembly of endphytes of Porphyra tenera.</title>
        <authorList>
            <person name="Park J.M."/>
            <person name="Shin R."/>
            <person name="Jo S.H."/>
        </authorList>
    </citation>
    <scope>NUCLEOTIDE SEQUENCE [LARGE SCALE GENOMIC DNA]</scope>
    <source>
        <strain evidence="1 2">GPM4</strain>
        <plasmid evidence="1 2">unnamed</plasmid>
    </source>
</reference>
<keyword evidence="1" id="KW-0614">Plasmid</keyword>
<dbReference type="AlphaFoldDB" id="A0A857JPK9"/>
<name>A0A857JPK9_9ALTE</name>
<evidence type="ECO:0008006" key="3">
    <source>
        <dbReference type="Google" id="ProtNLM"/>
    </source>
</evidence>
<evidence type="ECO:0000313" key="2">
    <source>
        <dbReference type="Proteomes" id="UP000464524"/>
    </source>
</evidence>
<dbReference type="EMBL" id="CP047657">
    <property type="protein sequence ID" value="QHJ14025.1"/>
    <property type="molecule type" value="Genomic_DNA"/>
</dbReference>
<geneLocation type="plasmid" evidence="1 2">
    <name>unnamed</name>
</geneLocation>
<keyword evidence="2" id="KW-1185">Reference proteome</keyword>
<accession>A0A857JPK9</accession>
<dbReference type="CDD" id="cd20702">
    <property type="entry name" value="PoNe"/>
    <property type="match status" value="1"/>
</dbReference>
<protein>
    <recommendedName>
        <fullName evidence="3">Transglutaminase-like domain-containing protein</fullName>
    </recommendedName>
</protein>
<proteinExistence type="predicted"/>
<evidence type="ECO:0000313" key="1">
    <source>
        <dbReference type="EMBL" id="QHJ14025.1"/>
    </source>
</evidence>
<gene>
    <name evidence="1" type="ORF">FX988_04307</name>
</gene>
<organism evidence="1 2">
    <name type="scientific">Paraglaciecola mesophila</name>
    <dbReference type="NCBI Taxonomy" id="197222"/>
    <lineage>
        <taxon>Bacteria</taxon>
        <taxon>Pseudomonadati</taxon>
        <taxon>Pseudomonadota</taxon>
        <taxon>Gammaproteobacteria</taxon>
        <taxon>Alteromonadales</taxon>
        <taxon>Alteromonadaceae</taxon>
        <taxon>Paraglaciecola</taxon>
    </lineage>
</organism>